<dbReference type="NCBIfam" id="TIGR00218">
    <property type="entry name" value="manA"/>
    <property type="match status" value="1"/>
</dbReference>
<evidence type="ECO:0000256" key="3">
    <source>
        <dbReference type="ARBA" id="ARBA00011956"/>
    </source>
</evidence>
<dbReference type="GO" id="GO:0008270">
    <property type="term" value="F:zinc ion binding"/>
    <property type="evidence" value="ECO:0007669"/>
    <property type="project" value="InterPro"/>
</dbReference>
<feature type="region of interest" description="Disordered" evidence="9">
    <location>
        <begin position="92"/>
        <end position="121"/>
    </location>
</feature>
<dbReference type="GO" id="GO:0004476">
    <property type="term" value="F:mannose-6-phosphate isomerase activity"/>
    <property type="evidence" value="ECO:0007669"/>
    <property type="project" value="UniProtKB-EC"/>
</dbReference>
<keyword evidence="4 8" id="KW-0479">Metal-binding</keyword>
<keyword evidence="6 11" id="KW-0413">Isomerase</keyword>
<dbReference type="EMBL" id="QOUI01000012">
    <property type="protein sequence ID" value="RCK68378.1"/>
    <property type="molecule type" value="Genomic_DNA"/>
</dbReference>
<feature type="binding site" evidence="8">
    <location>
        <position position="128"/>
    </location>
    <ligand>
        <name>Zn(2+)</name>
        <dbReference type="ChEBI" id="CHEBI:29105"/>
    </ligand>
</feature>
<dbReference type="RefSeq" id="WP_114127939.1">
    <property type="nucleotide sequence ID" value="NZ_QOUI01000012.1"/>
</dbReference>
<feature type="binding site" evidence="8">
    <location>
        <position position="252"/>
    </location>
    <ligand>
        <name>Zn(2+)</name>
        <dbReference type="ChEBI" id="CHEBI:29105"/>
    </ligand>
</feature>
<dbReference type="PANTHER" id="PTHR10309">
    <property type="entry name" value="MANNOSE-6-PHOSPHATE ISOMERASE"/>
    <property type="match status" value="1"/>
</dbReference>
<dbReference type="Gene3D" id="2.60.120.10">
    <property type="entry name" value="Jelly Rolls"/>
    <property type="match status" value="2"/>
</dbReference>
<dbReference type="InterPro" id="IPR016305">
    <property type="entry name" value="Mannose-6-P_Isomerase"/>
</dbReference>
<protein>
    <recommendedName>
        <fullName evidence="3">mannose-6-phosphate isomerase</fullName>
        <ecNumber evidence="3">5.3.1.8</ecNumber>
    </recommendedName>
</protein>
<accession>A0A367YRC9</accession>
<name>A0A367YRC9_9ACTN</name>
<evidence type="ECO:0000313" key="11">
    <source>
        <dbReference type="EMBL" id="RCK68378.1"/>
    </source>
</evidence>
<evidence type="ECO:0000256" key="2">
    <source>
        <dbReference type="ARBA" id="ARBA00010772"/>
    </source>
</evidence>
<dbReference type="EC" id="5.3.1.8" evidence="3"/>
<evidence type="ECO:0000259" key="10">
    <source>
        <dbReference type="Pfam" id="PF20511"/>
    </source>
</evidence>
<evidence type="ECO:0000256" key="5">
    <source>
        <dbReference type="ARBA" id="ARBA00022833"/>
    </source>
</evidence>
<gene>
    <name evidence="11" type="primary">manA</name>
    <name evidence="11" type="ORF">DT076_17160</name>
</gene>
<comment type="catalytic activity">
    <reaction evidence="1">
        <text>D-mannose 6-phosphate = D-fructose 6-phosphate</text>
        <dbReference type="Rhea" id="RHEA:12356"/>
        <dbReference type="ChEBI" id="CHEBI:58735"/>
        <dbReference type="ChEBI" id="CHEBI:61527"/>
        <dbReference type="EC" id="5.3.1.8"/>
    </reaction>
</comment>
<dbReference type="GO" id="GO:0009298">
    <property type="term" value="P:GDP-mannose biosynthetic process"/>
    <property type="evidence" value="ECO:0007669"/>
    <property type="project" value="InterPro"/>
</dbReference>
<dbReference type="InterPro" id="IPR014710">
    <property type="entry name" value="RmlC-like_jellyroll"/>
</dbReference>
<dbReference type="InterPro" id="IPR011051">
    <property type="entry name" value="RmlC_Cupin_sf"/>
</dbReference>
<dbReference type="AlphaFoldDB" id="A0A367YRC9"/>
<comment type="similarity">
    <text evidence="2">Belongs to the mannose-6-phosphate isomerase type 1 family.</text>
</comment>
<evidence type="ECO:0000256" key="9">
    <source>
        <dbReference type="SAM" id="MobiDB-lite"/>
    </source>
</evidence>
<evidence type="ECO:0000313" key="12">
    <source>
        <dbReference type="Proteomes" id="UP000252770"/>
    </source>
</evidence>
<dbReference type="CDD" id="cd07011">
    <property type="entry name" value="cupin_PMI_type_I_N"/>
    <property type="match status" value="1"/>
</dbReference>
<comment type="cofactor">
    <cofactor evidence="8">
        <name>Zn(2+)</name>
        <dbReference type="ChEBI" id="CHEBI:29105"/>
    </cofactor>
    <text evidence="8">Binds 1 zinc ion per subunit.</text>
</comment>
<evidence type="ECO:0000256" key="4">
    <source>
        <dbReference type="ARBA" id="ARBA00022723"/>
    </source>
</evidence>
<keyword evidence="12" id="KW-1185">Reference proteome</keyword>
<dbReference type="PANTHER" id="PTHR10309:SF0">
    <property type="entry name" value="MANNOSE-6-PHOSPHATE ISOMERASE"/>
    <property type="match status" value="1"/>
</dbReference>
<dbReference type="InterPro" id="IPR001250">
    <property type="entry name" value="Man6P_Isoase-1"/>
</dbReference>
<evidence type="ECO:0000256" key="7">
    <source>
        <dbReference type="PIRSR" id="PIRSR001480-1"/>
    </source>
</evidence>
<dbReference type="GO" id="GO:0005975">
    <property type="term" value="P:carbohydrate metabolic process"/>
    <property type="evidence" value="ECO:0007669"/>
    <property type="project" value="InterPro"/>
</dbReference>
<dbReference type="PIRSF" id="PIRSF001480">
    <property type="entry name" value="Mannose-6-phosphate_isomerase"/>
    <property type="match status" value="1"/>
</dbReference>
<dbReference type="Gene3D" id="1.10.441.10">
    <property type="entry name" value="Phosphomannose Isomerase, domain 2"/>
    <property type="match status" value="1"/>
</dbReference>
<reference evidence="11 12" key="1">
    <citation type="submission" date="2018-07" db="EMBL/GenBank/DDBJ databases">
        <title>Desertimonas flava gen. nov. sp. nov.</title>
        <authorList>
            <person name="Liu S."/>
        </authorList>
    </citation>
    <scope>NUCLEOTIDE SEQUENCE [LARGE SCALE GENOMIC DNA]</scope>
    <source>
        <strain evidence="11 12">16Sb5-5</strain>
    </source>
</reference>
<feature type="compositionally biased region" description="Basic and acidic residues" evidence="9">
    <location>
        <begin position="94"/>
        <end position="121"/>
    </location>
</feature>
<evidence type="ECO:0000256" key="1">
    <source>
        <dbReference type="ARBA" id="ARBA00000757"/>
    </source>
</evidence>
<feature type="active site" evidence="7">
    <location>
        <position position="271"/>
    </location>
</feature>
<dbReference type="SUPFAM" id="SSF51182">
    <property type="entry name" value="RmlC-like cupins"/>
    <property type="match status" value="1"/>
</dbReference>
<feature type="binding site" evidence="8">
    <location>
        <position position="91"/>
    </location>
    <ligand>
        <name>Zn(2+)</name>
        <dbReference type="ChEBI" id="CHEBI:29105"/>
    </ligand>
</feature>
<keyword evidence="5 8" id="KW-0862">Zinc</keyword>
<dbReference type="InterPro" id="IPR046457">
    <property type="entry name" value="PMI_typeI_cat"/>
</dbReference>
<evidence type="ECO:0000256" key="8">
    <source>
        <dbReference type="PIRSR" id="PIRSR001480-2"/>
    </source>
</evidence>
<organism evidence="11 12">
    <name type="scientific">Desertihabitans brevis</name>
    <dbReference type="NCBI Taxonomy" id="2268447"/>
    <lineage>
        <taxon>Bacteria</taxon>
        <taxon>Bacillati</taxon>
        <taxon>Actinomycetota</taxon>
        <taxon>Actinomycetes</taxon>
        <taxon>Propionibacteriales</taxon>
        <taxon>Propionibacteriaceae</taxon>
        <taxon>Desertihabitans</taxon>
    </lineage>
</organism>
<comment type="caution">
    <text evidence="11">The sequence shown here is derived from an EMBL/GenBank/DDBJ whole genome shotgun (WGS) entry which is preliminary data.</text>
</comment>
<proteinExistence type="inferred from homology"/>
<feature type="domain" description="Phosphomannose isomerase type I catalytic" evidence="10">
    <location>
        <begin position="1"/>
        <end position="142"/>
    </location>
</feature>
<feature type="binding site" evidence="8">
    <location>
        <position position="93"/>
    </location>
    <ligand>
        <name>Zn(2+)</name>
        <dbReference type="ChEBI" id="CHEBI:29105"/>
    </ligand>
</feature>
<dbReference type="PRINTS" id="PR00714">
    <property type="entry name" value="MAN6PISMRASE"/>
</dbReference>
<dbReference type="Pfam" id="PF20511">
    <property type="entry name" value="PMI_typeI_cat"/>
    <property type="match status" value="1"/>
</dbReference>
<dbReference type="Proteomes" id="UP000252770">
    <property type="component" value="Unassembled WGS sequence"/>
</dbReference>
<evidence type="ECO:0000256" key="6">
    <source>
        <dbReference type="ARBA" id="ARBA00023235"/>
    </source>
</evidence>
<dbReference type="GO" id="GO:0005829">
    <property type="term" value="C:cytosol"/>
    <property type="evidence" value="ECO:0007669"/>
    <property type="project" value="TreeGrafter"/>
</dbReference>
<sequence>MQRLTGPVQHYAWGSPTLIPELLGTEPDGRPHAELWLGAHPSAPARLESEGLDERVERDPAVVGAASVERFGRRLPYLLKLLAAAEPLSLQAHPTREQAERGWAREEAEGPARDAPDRNYKDDWPKPEMIVALTEFDALCGFADPARTAALWRELEVEALDPLVDALGTPDGLRAVLLDLLDDERWRGVAGLVTEAAGRRAEEEGAVGDLCRTAVEIARFYPGDPGVLVALLMNRVRLQPGEALFLGAGNLHAYLSGLGVEVMANSDNVLRGGLTPKHVDVAELGAVLDFSSITPQPVPLVDEGEGRFRFDTPAPEFTLWRVDCSDTPTTVPASTTGRIVLATSGRVQLQSGATAITLHRGQAAFLPAGETVSAHGGGTAFVAGPGVR</sequence>